<comment type="similarity">
    <text evidence="3">Belongs to the PurU family.</text>
</comment>
<keyword evidence="2 3" id="KW-0378">Hydrolase</keyword>
<dbReference type="InterPro" id="IPR036477">
    <property type="entry name" value="Formyl_transf_N_sf"/>
</dbReference>
<feature type="active site" evidence="3">
    <location>
        <position position="228"/>
    </location>
</feature>
<comment type="function">
    <text evidence="3">Catalyzes the hydrolysis of 10-formyltetrahydrofolate (formyl-FH4) to formate and tetrahydrofolate (FH4).</text>
</comment>
<proteinExistence type="inferred from homology"/>
<protein>
    <recommendedName>
        <fullName evidence="3 4">Formyltetrahydrofolate deformylase</fullName>
        <ecNumber evidence="3 4">3.5.1.10</ecNumber>
    </recommendedName>
    <alternativeName>
        <fullName evidence="3">Formyl-FH(4) hydrolase</fullName>
    </alternativeName>
</protein>
<reference evidence="6 7" key="1">
    <citation type="submission" date="2021-06" db="EMBL/GenBank/DDBJ databases">
        <title>Genome-based taxonomic framework of Microbacterium strains isolated from marine environment, the description of four new species and reclassification of four preexisting species.</title>
        <authorList>
            <person name="Lee S.D."/>
            <person name="Kim S.-M."/>
            <person name="Byeon Y.-S."/>
            <person name="Yang H.L."/>
            <person name="Kim I.S."/>
        </authorList>
    </citation>
    <scope>NUCLEOTIDE SEQUENCE [LARGE SCALE GENOMIC DNA]</scope>
    <source>
        <strain evidence="6 7">SSW1-51</strain>
    </source>
</reference>
<dbReference type="PANTHER" id="PTHR42706">
    <property type="entry name" value="FORMYLTETRAHYDROFOLATE DEFORMYLASE"/>
    <property type="match status" value="1"/>
</dbReference>
<comment type="catalytic activity">
    <reaction evidence="3">
        <text>(6R)-10-formyltetrahydrofolate + H2O = (6S)-5,6,7,8-tetrahydrofolate + formate + H(+)</text>
        <dbReference type="Rhea" id="RHEA:19833"/>
        <dbReference type="ChEBI" id="CHEBI:15377"/>
        <dbReference type="ChEBI" id="CHEBI:15378"/>
        <dbReference type="ChEBI" id="CHEBI:15740"/>
        <dbReference type="ChEBI" id="CHEBI:57453"/>
        <dbReference type="ChEBI" id="CHEBI:195366"/>
        <dbReference type="EC" id="3.5.1.10"/>
    </reaction>
</comment>
<dbReference type="InterPro" id="IPR004810">
    <property type="entry name" value="PurU"/>
</dbReference>
<dbReference type="InterPro" id="IPR041729">
    <property type="entry name" value="Formyl-FH4-Hydrolase_C"/>
</dbReference>
<dbReference type="HAMAP" id="MF_01927">
    <property type="entry name" value="PurU"/>
    <property type="match status" value="1"/>
</dbReference>
<accession>A0ABY4IBF4</accession>
<dbReference type="CDD" id="cd04875">
    <property type="entry name" value="ACT_F4HF-DF"/>
    <property type="match status" value="1"/>
</dbReference>
<dbReference type="PROSITE" id="PS51671">
    <property type="entry name" value="ACT"/>
    <property type="match status" value="1"/>
</dbReference>
<evidence type="ECO:0000256" key="2">
    <source>
        <dbReference type="ARBA" id="ARBA00022801"/>
    </source>
</evidence>
<evidence type="ECO:0000259" key="5">
    <source>
        <dbReference type="PROSITE" id="PS51671"/>
    </source>
</evidence>
<dbReference type="InterPro" id="IPR045865">
    <property type="entry name" value="ACT-like_dom_sf"/>
</dbReference>
<dbReference type="Gene3D" id="3.40.50.170">
    <property type="entry name" value="Formyl transferase, N-terminal domain"/>
    <property type="match status" value="1"/>
</dbReference>
<keyword evidence="7" id="KW-1185">Reference proteome</keyword>
<dbReference type="SUPFAM" id="SSF53328">
    <property type="entry name" value="Formyltransferase"/>
    <property type="match status" value="1"/>
</dbReference>
<dbReference type="Gene3D" id="3.30.70.260">
    <property type="match status" value="1"/>
</dbReference>
<dbReference type="Pfam" id="PF01842">
    <property type="entry name" value="ACT"/>
    <property type="match status" value="1"/>
</dbReference>
<keyword evidence="1 3" id="KW-0554">One-carbon metabolism</keyword>
<comment type="pathway">
    <text evidence="3">Purine metabolism; IMP biosynthesis via de novo pathway; formate from 10-formyl-5,6,7,8-tetrahydrofolate: step 1/1.</text>
</comment>
<dbReference type="PIRSF" id="PIRSF036480">
    <property type="entry name" value="FormyFH4_hydr"/>
    <property type="match status" value="1"/>
</dbReference>
<evidence type="ECO:0000313" key="7">
    <source>
        <dbReference type="Proteomes" id="UP000831467"/>
    </source>
</evidence>
<dbReference type="EC" id="3.5.1.10" evidence="3 4"/>
<dbReference type="PANTHER" id="PTHR42706:SF1">
    <property type="entry name" value="FORMYLTETRAHYDROFOLATE DEFORMYLASE 2, MITOCHONDRIAL"/>
    <property type="match status" value="1"/>
</dbReference>
<name>A0ABY4IBF4_9MICO</name>
<gene>
    <name evidence="3 6" type="primary">purU</name>
    <name evidence="6" type="ORF">KV394_01600</name>
</gene>
<keyword evidence="3" id="KW-0658">Purine biosynthesis</keyword>
<feature type="domain" description="ACT" evidence="5">
    <location>
        <begin position="8"/>
        <end position="89"/>
    </location>
</feature>
<dbReference type="InterPro" id="IPR002376">
    <property type="entry name" value="Formyl_transf_N"/>
</dbReference>
<dbReference type="InterPro" id="IPR044074">
    <property type="entry name" value="PurU_ACT"/>
</dbReference>
<evidence type="ECO:0000256" key="1">
    <source>
        <dbReference type="ARBA" id="ARBA00022563"/>
    </source>
</evidence>
<organism evidence="6 7">
    <name type="scientific">Microbacterium sufflavum</name>
    <dbReference type="NCBI Taxonomy" id="2851649"/>
    <lineage>
        <taxon>Bacteria</taxon>
        <taxon>Bacillati</taxon>
        <taxon>Actinomycetota</taxon>
        <taxon>Actinomycetes</taxon>
        <taxon>Micrococcales</taxon>
        <taxon>Microbacteriaceae</taxon>
        <taxon>Microbacterium</taxon>
    </lineage>
</organism>
<sequence length="283" mass="31282">MSQPDTARLLIACDDQPGIVAAVAGVLARHGANIISLDQHSTDSEGGRFFQRTVIHLPGLAAARPALEADIADVAERFGMEWSLHDVSRRKRVAIFVSKYDHCLMELLWRTQRGQLDIDITMVVSNHPDLAEAVRSFGVPFVHIPSGDKQAMEERQLELLQGNVDLVVLARYMQILTDDFITRLEAPVINIHHSFLPAFIGANPYARAKERGVKLIGATAHYATADLDEGPIIEQDVTRVTHSESAAELQSRGADVERLVLARAVQWHAEDRVIVHGRSTVIL</sequence>
<dbReference type="GO" id="GO:0008864">
    <property type="term" value="F:formyltetrahydrofolate deformylase activity"/>
    <property type="evidence" value="ECO:0007669"/>
    <property type="project" value="UniProtKB-EC"/>
</dbReference>
<evidence type="ECO:0000256" key="3">
    <source>
        <dbReference type="HAMAP-Rule" id="MF_01927"/>
    </source>
</evidence>
<dbReference type="NCBIfam" id="NF004684">
    <property type="entry name" value="PRK06027.1"/>
    <property type="match status" value="1"/>
</dbReference>
<evidence type="ECO:0000256" key="4">
    <source>
        <dbReference type="NCBIfam" id="TIGR00655"/>
    </source>
</evidence>
<dbReference type="CDD" id="cd08648">
    <property type="entry name" value="FMT_core_Formyl-FH4-Hydrolase_C"/>
    <property type="match status" value="1"/>
</dbReference>
<dbReference type="EMBL" id="CP078076">
    <property type="protein sequence ID" value="UPL09879.1"/>
    <property type="molecule type" value="Genomic_DNA"/>
</dbReference>
<dbReference type="NCBIfam" id="TIGR00655">
    <property type="entry name" value="PurU"/>
    <property type="match status" value="1"/>
</dbReference>
<dbReference type="RefSeq" id="WP_136037330.1">
    <property type="nucleotide sequence ID" value="NZ_CP078076.1"/>
</dbReference>
<dbReference type="InterPro" id="IPR002912">
    <property type="entry name" value="ACT_dom"/>
</dbReference>
<dbReference type="Pfam" id="PF00551">
    <property type="entry name" value="Formyl_trans_N"/>
    <property type="match status" value="1"/>
</dbReference>
<dbReference type="PRINTS" id="PR01575">
    <property type="entry name" value="FFH4HYDRLASE"/>
</dbReference>
<dbReference type="Proteomes" id="UP000831467">
    <property type="component" value="Chromosome"/>
</dbReference>
<evidence type="ECO:0000313" key="6">
    <source>
        <dbReference type="EMBL" id="UPL09879.1"/>
    </source>
</evidence>
<dbReference type="SUPFAM" id="SSF55021">
    <property type="entry name" value="ACT-like"/>
    <property type="match status" value="1"/>
</dbReference>